<organism evidence="3 4">
    <name type="scientific">Chelatococcus asaccharovorans</name>
    <dbReference type="NCBI Taxonomy" id="28210"/>
    <lineage>
        <taxon>Bacteria</taxon>
        <taxon>Pseudomonadati</taxon>
        <taxon>Pseudomonadota</taxon>
        <taxon>Alphaproteobacteria</taxon>
        <taxon>Hyphomicrobiales</taxon>
        <taxon>Chelatococcaceae</taxon>
        <taxon>Chelatococcus</taxon>
    </lineage>
</organism>
<dbReference type="PROSITE" id="PS51257">
    <property type="entry name" value="PROKAR_LIPOPROTEIN"/>
    <property type="match status" value="1"/>
</dbReference>
<feature type="domain" description="Glycine zipper" evidence="2">
    <location>
        <begin position="30"/>
        <end position="71"/>
    </location>
</feature>
<accession>A0A2V3U1B0</accession>
<comment type="caution">
    <text evidence="3">The sequence shown here is derived from an EMBL/GenBank/DDBJ whole genome shotgun (WGS) entry which is preliminary data.</text>
</comment>
<evidence type="ECO:0000256" key="1">
    <source>
        <dbReference type="SAM" id="SignalP"/>
    </source>
</evidence>
<dbReference type="AlphaFoldDB" id="A0A2V3U1B0"/>
<evidence type="ECO:0000313" key="3">
    <source>
        <dbReference type="EMBL" id="PXW55801.1"/>
    </source>
</evidence>
<dbReference type="RefSeq" id="WP_110376571.1">
    <property type="nucleotide sequence ID" value="NZ_JAHBRY010000001.1"/>
</dbReference>
<name>A0A2V3U1B0_9HYPH</name>
<feature type="signal peptide" evidence="1">
    <location>
        <begin position="1"/>
        <end position="20"/>
    </location>
</feature>
<proteinExistence type="predicted"/>
<gene>
    <name evidence="3" type="ORF">C7450_109212</name>
</gene>
<dbReference type="EMBL" id="QJJK01000009">
    <property type="protein sequence ID" value="PXW55801.1"/>
    <property type="molecule type" value="Genomic_DNA"/>
</dbReference>
<keyword evidence="4" id="KW-1185">Reference proteome</keyword>
<keyword evidence="1" id="KW-0732">Signal</keyword>
<dbReference type="InterPro" id="IPR039567">
    <property type="entry name" value="Gly-zipper"/>
</dbReference>
<dbReference type="Proteomes" id="UP000248021">
    <property type="component" value="Unassembled WGS sequence"/>
</dbReference>
<evidence type="ECO:0000313" key="4">
    <source>
        <dbReference type="Proteomes" id="UP000248021"/>
    </source>
</evidence>
<sequence>MKKILAISLVTVGMAGGLTACNTPQDRAVGGAVIGGATGAAVGGLATGRASGALVGGAVGAAGGALIGAATAPNCETYYYRGRRYQDCY</sequence>
<protein>
    <submittedName>
        <fullName evidence="3">Outer membrane protein with glycine zipper</fullName>
    </submittedName>
</protein>
<dbReference type="Pfam" id="PF13488">
    <property type="entry name" value="Gly-zipper_Omp"/>
    <property type="match status" value="1"/>
</dbReference>
<reference evidence="3 4" key="1">
    <citation type="submission" date="2018-05" db="EMBL/GenBank/DDBJ databases">
        <title>Genomic Encyclopedia of Type Strains, Phase IV (KMG-IV): sequencing the most valuable type-strain genomes for metagenomic binning, comparative biology and taxonomic classification.</title>
        <authorList>
            <person name="Goeker M."/>
        </authorList>
    </citation>
    <scope>NUCLEOTIDE SEQUENCE [LARGE SCALE GENOMIC DNA]</scope>
    <source>
        <strain evidence="3 4">DSM 6462</strain>
    </source>
</reference>
<feature type="chain" id="PRO_5015873957" evidence="1">
    <location>
        <begin position="21"/>
        <end position="89"/>
    </location>
</feature>
<evidence type="ECO:0000259" key="2">
    <source>
        <dbReference type="Pfam" id="PF13488"/>
    </source>
</evidence>